<keyword evidence="3 7" id="KW-0698">rRNA processing</keyword>
<feature type="region of interest" description="Disordered" evidence="8">
    <location>
        <begin position="62"/>
        <end position="95"/>
    </location>
</feature>
<evidence type="ECO:0000256" key="3">
    <source>
        <dbReference type="ARBA" id="ARBA00022552"/>
    </source>
</evidence>
<evidence type="ECO:0000256" key="6">
    <source>
        <dbReference type="ARBA" id="ARBA00029455"/>
    </source>
</evidence>
<sequence>MADVQLPPNLQRLSSIVDEKPELFASGSKDIRDAALSATQFVFDLALRSEAQSQPHIGALLASFSPSQSPQTRSQTRANGKRKRGSSLQSRIEQKPALQVTPLTSLFVEGMNDEQVWAQLELRTTNICGMLQLALEGTGEDFEGGDTGEMKKRRKVLDDEEESLEEEDEDTEDDEEDLDDASEMYESGEDADLGEEVEILRDTDSEDDEGEDELDLDGRPPALAAPRNLKSPKAKRNGHPELDDGFFDLASFNAETEEAEARSVSRGILGNNSDEEDSESDNDFIDMFGNIDEQEDSLGDLEEASYKDFFRSSPHSNKVKGKCCGFSIVTADQTVGFLDAEEDESDEFEESEGGGEDGNDTGMTNQFVLGRSDTDGDADDGEEDEGMGEEGLNGFNAIERLKDDLFADEEDEQQGDLSTHEKRQSALRDQIAALESENVSKKDWMVMGEATSRTRPQNSLLEEDLEFERAMKAVPVVTEDVVKGLEDRIKARILENQFDDVTRRRPVDDKPFLPSRLFELQDTKSTQSLAQIYEDDYSAAQTGGVAGEDRDGKLKKEHNEIEKVWESISSKLDALSNVHFTPEAPKATISTVPNVASASMESALPTSKSAASMLAPEEVFDASSIEARVRSELTPTEKRALRNKHKKAKKKARDVLEKSIDKFTRTKGRRGIKAQKEAALKSVVKSGKGVTVVGKMKEVKSKKGRHDA</sequence>
<feature type="region of interest" description="Disordered" evidence="8">
    <location>
        <begin position="258"/>
        <end position="283"/>
    </location>
</feature>
<dbReference type="GO" id="GO:0034457">
    <property type="term" value="C:Mpp10 complex"/>
    <property type="evidence" value="ECO:0007669"/>
    <property type="project" value="UniProtKB-UniRule"/>
</dbReference>
<proteinExistence type="inferred from homology"/>
<keyword evidence="2 7" id="KW-0690">Ribosome biogenesis</keyword>
<organism evidence="9 10">
    <name type="scientific">Bondarzewia mesenterica</name>
    <dbReference type="NCBI Taxonomy" id="1095465"/>
    <lineage>
        <taxon>Eukaryota</taxon>
        <taxon>Fungi</taxon>
        <taxon>Dikarya</taxon>
        <taxon>Basidiomycota</taxon>
        <taxon>Agaricomycotina</taxon>
        <taxon>Agaricomycetes</taxon>
        <taxon>Russulales</taxon>
        <taxon>Bondarzewiaceae</taxon>
        <taxon>Bondarzewia</taxon>
    </lineage>
</organism>
<feature type="region of interest" description="Disordered" evidence="8">
    <location>
        <begin position="341"/>
        <end position="426"/>
    </location>
</feature>
<evidence type="ECO:0000256" key="8">
    <source>
        <dbReference type="SAM" id="MobiDB-lite"/>
    </source>
</evidence>
<keyword evidence="4 7" id="KW-0539">Nucleus</keyword>
<evidence type="ECO:0000256" key="4">
    <source>
        <dbReference type="ARBA" id="ARBA00023242"/>
    </source>
</evidence>
<comment type="similarity">
    <text evidence="6 7">Belongs to the MPP10 family.</text>
</comment>
<feature type="compositionally biased region" description="Acidic residues" evidence="8">
    <location>
        <begin position="375"/>
        <end position="388"/>
    </location>
</feature>
<feature type="compositionally biased region" description="Low complexity" evidence="8">
    <location>
        <begin position="65"/>
        <end position="77"/>
    </location>
</feature>
<dbReference type="EMBL" id="SGPL01000181">
    <property type="protein sequence ID" value="THH15981.1"/>
    <property type="molecule type" value="Genomic_DNA"/>
</dbReference>
<dbReference type="GO" id="GO:0005732">
    <property type="term" value="C:sno(s)RNA-containing ribonucleoprotein complex"/>
    <property type="evidence" value="ECO:0007669"/>
    <property type="project" value="UniProtKB-UniRule"/>
</dbReference>
<evidence type="ECO:0000256" key="7">
    <source>
        <dbReference type="PIRNR" id="PIRNR017300"/>
    </source>
</evidence>
<keyword evidence="5 7" id="KW-0687">Ribonucleoprotein</keyword>
<keyword evidence="10" id="KW-1185">Reference proteome</keyword>
<feature type="compositionally biased region" description="Acidic residues" evidence="8">
    <location>
        <begin position="204"/>
        <end position="215"/>
    </location>
</feature>
<dbReference type="PIRSF" id="PIRSF017300">
    <property type="entry name" value="snoRNP_Mpp10"/>
    <property type="match status" value="1"/>
</dbReference>
<protein>
    <recommendedName>
        <fullName evidence="7">U3 small nucleolar ribonucleoprotein protein MPP10</fullName>
    </recommendedName>
</protein>
<evidence type="ECO:0000313" key="10">
    <source>
        <dbReference type="Proteomes" id="UP000310158"/>
    </source>
</evidence>
<comment type="function">
    <text evidence="7">Involved in nucleolar processing of pre-18S ribosomal RNA.</text>
</comment>
<dbReference type="Pfam" id="PF04006">
    <property type="entry name" value="Mpp10"/>
    <property type="match status" value="1"/>
</dbReference>
<dbReference type="GO" id="GO:0032040">
    <property type="term" value="C:small-subunit processome"/>
    <property type="evidence" value="ECO:0007669"/>
    <property type="project" value="TreeGrafter"/>
</dbReference>
<reference evidence="9 10" key="1">
    <citation type="submission" date="2019-02" db="EMBL/GenBank/DDBJ databases">
        <title>Genome sequencing of the rare red list fungi Bondarzewia mesenterica.</title>
        <authorList>
            <person name="Buettner E."/>
            <person name="Kellner H."/>
        </authorList>
    </citation>
    <scope>NUCLEOTIDE SEQUENCE [LARGE SCALE GENOMIC DNA]</scope>
    <source>
        <strain evidence="9 10">DSM 108281</strain>
    </source>
</reference>
<gene>
    <name evidence="9" type="ORF">EW146_g4585</name>
</gene>
<dbReference type="AlphaFoldDB" id="A0A4S4LW91"/>
<name>A0A4S4LW91_9AGAM</name>
<feature type="compositionally biased region" description="Acidic residues" evidence="8">
    <location>
        <begin position="158"/>
        <end position="197"/>
    </location>
</feature>
<feature type="region of interest" description="Disordered" evidence="8">
    <location>
        <begin position="138"/>
        <end position="242"/>
    </location>
</feature>
<evidence type="ECO:0000313" key="9">
    <source>
        <dbReference type="EMBL" id="THH15981.1"/>
    </source>
</evidence>
<feature type="compositionally biased region" description="Acidic residues" evidence="8">
    <location>
        <begin position="341"/>
        <end position="359"/>
    </location>
</feature>
<dbReference type="OrthoDB" id="445326at2759"/>
<dbReference type="PANTHER" id="PTHR17039:SF0">
    <property type="entry name" value="U3 SMALL NUCLEOLAR RIBONUCLEOPROTEIN PROTEIN MPP10"/>
    <property type="match status" value="1"/>
</dbReference>
<accession>A0A4S4LW91</accession>
<dbReference type="Proteomes" id="UP000310158">
    <property type="component" value="Unassembled WGS sequence"/>
</dbReference>
<evidence type="ECO:0000256" key="1">
    <source>
        <dbReference type="ARBA" id="ARBA00004604"/>
    </source>
</evidence>
<feature type="compositionally biased region" description="Acidic residues" evidence="8">
    <location>
        <begin position="273"/>
        <end position="283"/>
    </location>
</feature>
<dbReference type="InterPro" id="IPR012173">
    <property type="entry name" value="Mpp10"/>
</dbReference>
<dbReference type="PANTHER" id="PTHR17039">
    <property type="entry name" value="U3 SMALL NUCLEOLAR RIBONUCLEOPROTEIN PROTEIN MPP10"/>
    <property type="match status" value="1"/>
</dbReference>
<comment type="subcellular location">
    <subcellularLocation>
        <location evidence="1 7">Nucleus</location>
        <location evidence="1 7">Nucleolus</location>
    </subcellularLocation>
</comment>
<evidence type="ECO:0000256" key="5">
    <source>
        <dbReference type="ARBA" id="ARBA00023274"/>
    </source>
</evidence>
<evidence type="ECO:0000256" key="2">
    <source>
        <dbReference type="ARBA" id="ARBA00022517"/>
    </source>
</evidence>
<dbReference type="GO" id="GO:0006364">
    <property type="term" value="P:rRNA processing"/>
    <property type="evidence" value="ECO:0007669"/>
    <property type="project" value="UniProtKB-KW"/>
</dbReference>
<comment type="caution">
    <text evidence="9">The sequence shown here is derived from an EMBL/GenBank/DDBJ whole genome shotgun (WGS) entry which is preliminary data.</text>
</comment>